<name>A0ABR1B4T5_POLSC</name>
<protein>
    <submittedName>
        <fullName evidence="2">Uncharacterized protein</fullName>
    </submittedName>
</protein>
<reference evidence="2 3" key="1">
    <citation type="submission" date="2023-09" db="EMBL/GenBank/DDBJ databases">
        <title>Genomes of two closely related lineages of the louse Polyplax serrata with different host specificities.</title>
        <authorList>
            <person name="Martinu J."/>
            <person name="Tarabai H."/>
            <person name="Stefka J."/>
            <person name="Hypsa V."/>
        </authorList>
    </citation>
    <scope>NUCLEOTIDE SEQUENCE [LARGE SCALE GENOMIC DNA]</scope>
    <source>
        <strain evidence="2">98ZLc_SE</strain>
    </source>
</reference>
<evidence type="ECO:0000256" key="1">
    <source>
        <dbReference type="SAM" id="MobiDB-lite"/>
    </source>
</evidence>
<dbReference type="Proteomes" id="UP001359485">
    <property type="component" value="Unassembled WGS sequence"/>
</dbReference>
<proteinExistence type="predicted"/>
<gene>
    <name evidence="2" type="ORF">RUM44_000044</name>
</gene>
<sequence>MGKTSSIGRDKTQVLSRAMSQRQANKFPRALPKVPIEEMVSQLAKEFGENGRLVKGSNYEVIRQLYAFRALVYYFWFLGSSSRAQLPNIKQIEQKIRSIYAQEISRRSYE</sequence>
<evidence type="ECO:0000313" key="2">
    <source>
        <dbReference type="EMBL" id="KAK6634797.1"/>
    </source>
</evidence>
<organism evidence="2 3">
    <name type="scientific">Polyplax serrata</name>
    <name type="common">Common mouse louse</name>
    <dbReference type="NCBI Taxonomy" id="468196"/>
    <lineage>
        <taxon>Eukaryota</taxon>
        <taxon>Metazoa</taxon>
        <taxon>Ecdysozoa</taxon>
        <taxon>Arthropoda</taxon>
        <taxon>Hexapoda</taxon>
        <taxon>Insecta</taxon>
        <taxon>Pterygota</taxon>
        <taxon>Neoptera</taxon>
        <taxon>Paraneoptera</taxon>
        <taxon>Psocodea</taxon>
        <taxon>Troctomorpha</taxon>
        <taxon>Phthiraptera</taxon>
        <taxon>Anoplura</taxon>
        <taxon>Polyplacidae</taxon>
        <taxon>Polyplax</taxon>
    </lineage>
</organism>
<evidence type="ECO:0000313" key="3">
    <source>
        <dbReference type="Proteomes" id="UP001359485"/>
    </source>
</evidence>
<feature type="region of interest" description="Disordered" evidence="1">
    <location>
        <begin position="1"/>
        <end position="24"/>
    </location>
</feature>
<accession>A0ABR1B4T5</accession>
<dbReference type="EMBL" id="JAWJWF010000003">
    <property type="protein sequence ID" value="KAK6634797.1"/>
    <property type="molecule type" value="Genomic_DNA"/>
</dbReference>
<keyword evidence="3" id="KW-1185">Reference proteome</keyword>
<comment type="caution">
    <text evidence="2">The sequence shown here is derived from an EMBL/GenBank/DDBJ whole genome shotgun (WGS) entry which is preliminary data.</text>
</comment>